<evidence type="ECO:0000256" key="1">
    <source>
        <dbReference type="SAM" id="MobiDB-lite"/>
    </source>
</evidence>
<gene>
    <name evidence="2" type="ORF">HII30_07930</name>
</gene>
<accession>A0A848M677</accession>
<dbReference type="NCBIfam" id="NF033524">
    <property type="entry name" value="lasso_PadeA_fam"/>
    <property type="match status" value="1"/>
</dbReference>
<dbReference type="InterPro" id="IPR049825">
    <property type="entry name" value="Lasso_PadeA-like"/>
</dbReference>
<reference evidence="2 3" key="1">
    <citation type="submission" date="2020-04" db="EMBL/GenBank/DDBJ databases">
        <title>Paenibacillus algicola sp. nov., a novel marine bacterium producing alginate lyase.</title>
        <authorList>
            <person name="Huang H."/>
        </authorList>
    </citation>
    <scope>NUCLEOTIDE SEQUENCE [LARGE SCALE GENOMIC DNA]</scope>
    <source>
        <strain evidence="2 3">L7-75</strain>
    </source>
</reference>
<sequence>MKKEWNAPTLEILDTKMTMAGPGATHPDAAQPDPDETVHYTS</sequence>
<keyword evidence="3" id="KW-1185">Reference proteome</keyword>
<name>A0A848M677_PAELE</name>
<protein>
    <submittedName>
        <fullName evidence="2">Paeninodin family lasso peptide</fullName>
    </submittedName>
</protein>
<dbReference type="EMBL" id="JABBPN010000005">
    <property type="protein sequence ID" value="NMO95700.1"/>
    <property type="molecule type" value="Genomic_DNA"/>
</dbReference>
<feature type="region of interest" description="Disordered" evidence="1">
    <location>
        <begin position="17"/>
        <end position="42"/>
    </location>
</feature>
<evidence type="ECO:0000313" key="3">
    <source>
        <dbReference type="Proteomes" id="UP000565468"/>
    </source>
</evidence>
<dbReference type="AlphaFoldDB" id="A0A848M677"/>
<evidence type="ECO:0000313" key="2">
    <source>
        <dbReference type="EMBL" id="NMO95700.1"/>
    </source>
</evidence>
<proteinExistence type="predicted"/>
<dbReference type="RefSeq" id="WP_169504475.1">
    <property type="nucleotide sequence ID" value="NZ_JABBPN010000005.1"/>
</dbReference>
<organism evidence="2 3">
    <name type="scientific">Paenibacillus lemnae</name>
    <dbReference type="NCBI Taxonomy" id="1330551"/>
    <lineage>
        <taxon>Bacteria</taxon>
        <taxon>Bacillati</taxon>
        <taxon>Bacillota</taxon>
        <taxon>Bacilli</taxon>
        <taxon>Bacillales</taxon>
        <taxon>Paenibacillaceae</taxon>
        <taxon>Paenibacillus</taxon>
    </lineage>
</organism>
<comment type="caution">
    <text evidence="2">The sequence shown here is derived from an EMBL/GenBank/DDBJ whole genome shotgun (WGS) entry which is preliminary data.</text>
</comment>
<dbReference type="Proteomes" id="UP000565468">
    <property type="component" value="Unassembled WGS sequence"/>
</dbReference>